<feature type="domain" description="Glycosyltransferase family 28 N-terminal" evidence="11">
    <location>
        <begin position="3"/>
        <end position="144"/>
    </location>
</feature>
<dbReference type="InterPro" id="IPR004276">
    <property type="entry name" value="GlycoTrans_28_N"/>
</dbReference>
<evidence type="ECO:0000256" key="4">
    <source>
        <dbReference type="ARBA" id="ARBA00022679"/>
    </source>
</evidence>
<organism evidence="13 14">
    <name type="scientific">bacterium (Candidatus Gribaldobacteria) CG10_big_fil_rev_8_21_14_0_10_41_12</name>
    <dbReference type="NCBI Taxonomy" id="2014277"/>
    <lineage>
        <taxon>Bacteria</taxon>
        <taxon>Candidatus Gribaldobacteria</taxon>
    </lineage>
</organism>
<keyword evidence="5 10" id="KW-0133">Cell shape</keyword>
<dbReference type="HAMAP" id="MF_00033">
    <property type="entry name" value="MurG"/>
    <property type="match status" value="1"/>
</dbReference>
<evidence type="ECO:0000256" key="3">
    <source>
        <dbReference type="ARBA" id="ARBA00022676"/>
    </source>
</evidence>
<feature type="domain" description="Glycosyl transferase family 28 C-terminal" evidence="12">
    <location>
        <begin position="190"/>
        <end position="358"/>
    </location>
</feature>
<evidence type="ECO:0000256" key="7">
    <source>
        <dbReference type="ARBA" id="ARBA00023136"/>
    </source>
</evidence>
<dbReference type="GO" id="GO:0005886">
    <property type="term" value="C:plasma membrane"/>
    <property type="evidence" value="ECO:0007669"/>
    <property type="project" value="UniProtKB-SubCell"/>
</dbReference>
<keyword evidence="1 10" id="KW-1003">Cell membrane</keyword>
<feature type="binding site" evidence="10">
    <location>
        <position position="302"/>
    </location>
    <ligand>
        <name>UDP-N-acetyl-alpha-D-glucosamine</name>
        <dbReference type="ChEBI" id="CHEBI:57705"/>
    </ligand>
</feature>
<feature type="binding site" evidence="10">
    <location>
        <begin position="10"/>
        <end position="12"/>
    </location>
    <ligand>
        <name>UDP-N-acetyl-alpha-D-glucosamine</name>
        <dbReference type="ChEBI" id="CHEBI:57705"/>
    </ligand>
</feature>
<evidence type="ECO:0000256" key="5">
    <source>
        <dbReference type="ARBA" id="ARBA00022960"/>
    </source>
</evidence>
<dbReference type="EMBL" id="PFAV01000073">
    <property type="protein sequence ID" value="PIR90833.1"/>
    <property type="molecule type" value="Genomic_DNA"/>
</dbReference>
<evidence type="ECO:0000256" key="6">
    <source>
        <dbReference type="ARBA" id="ARBA00022984"/>
    </source>
</evidence>
<dbReference type="EC" id="2.4.1.227" evidence="10"/>
<keyword evidence="3 10" id="KW-0328">Glycosyltransferase</keyword>
<comment type="caution">
    <text evidence="10">Lacks conserved residue(s) required for the propagation of feature annotation.</text>
</comment>
<dbReference type="CDD" id="cd03785">
    <property type="entry name" value="GT28_MurG"/>
    <property type="match status" value="1"/>
</dbReference>
<dbReference type="GO" id="GO:0009252">
    <property type="term" value="P:peptidoglycan biosynthetic process"/>
    <property type="evidence" value="ECO:0007669"/>
    <property type="project" value="UniProtKB-UniRule"/>
</dbReference>
<keyword evidence="6 10" id="KW-0573">Peptidoglycan synthesis</keyword>
<gene>
    <name evidence="10 13" type="primary">murG</name>
    <name evidence="13" type="ORF">COU03_03935</name>
</gene>
<comment type="caution">
    <text evidence="13">The sequence shown here is derived from an EMBL/GenBank/DDBJ whole genome shotgun (WGS) entry which is preliminary data.</text>
</comment>
<reference evidence="14" key="1">
    <citation type="submission" date="2017-09" db="EMBL/GenBank/DDBJ databases">
        <title>Depth-based differentiation of microbial function through sediment-hosted aquifers and enrichment of novel symbionts in the deep terrestrial subsurface.</title>
        <authorList>
            <person name="Probst A.J."/>
            <person name="Ladd B."/>
            <person name="Jarett J.K."/>
            <person name="Geller-Mcgrath D.E."/>
            <person name="Sieber C.M.K."/>
            <person name="Emerson J.B."/>
            <person name="Anantharaman K."/>
            <person name="Thomas B.C."/>
            <person name="Malmstrom R."/>
            <person name="Stieglmeier M."/>
            <person name="Klingl A."/>
            <person name="Woyke T."/>
            <person name="Ryan C.M."/>
            <person name="Banfield J.F."/>
        </authorList>
    </citation>
    <scope>NUCLEOTIDE SEQUENCE [LARGE SCALE GENOMIC DNA]</scope>
</reference>
<evidence type="ECO:0000259" key="12">
    <source>
        <dbReference type="Pfam" id="PF04101"/>
    </source>
</evidence>
<keyword evidence="7 10" id="KW-0472">Membrane</keyword>
<protein>
    <recommendedName>
        <fullName evidence="10">UDP-N-acetylglucosamine--N-acetylmuramyl-(pentapeptide) pyrophosphoryl-undecaprenol N-acetylglucosamine transferase</fullName>
        <ecNumber evidence="10">2.4.1.227</ecNumber>
    </recommendedName>
    <alternativeName>
        <fullName evidence="10">Undecaprenyl-PP-MurNAc-pentapeptide-UDPGlcNAc GlcNAc transferase</fullName>
    </alternativeName>
</protein>
<dbReference type="UniPathway" id="UPA00219"/>
<dbReference type="Proteomes" id="UP000228906">
    <property type="component" value="Unassembled WGS sequence"/>
</dbReference>
<dbReference type="NCBIfam" id="TIGR01133">
    <property type="entry name" value="murG"/>
    <property type="match status" value="1"/>
</dbReference>
<keyword evidence="8 10" id="KW-0131">Cell cycle</keyword>
<name>A0A2H0UVK1_9BACT</name>
<comment type="subcellular location">
    <subcellularLocation>
        <location evidence="10">Cell membrane</location>
        <topology evidence="10">Peripheral membrane protein</topology>
        <orientation evidence="10">Cytoplasmic side</orientation>
    </subcellularLocation>
</comment>
<evidence type="ECO:0000259" key="11">
    <source>
        <dbReference type="Pfam" id="PF03033"/>
    </source>
</evidence>
<comment type="pathway">
    <text evidence="10">Cell wall biogenesis; peptidoglycan biosynthesis.</text>
</comment>
<dbReference type="AlphaFoldDB" id="A0A2H0UVK1"/>
<dbReference type="GO" id="GO:0008360">
    <property type="term" value="P:regulation of cell shape"/>
    <property type="evidence" value="ECO:0007669"/>
    <property type="project" value="UniProtKB-KW"/>
</dbReference>
<evidence type="ECO:0000313" key="13">
    <source>
        <dbReference type="EMBL" id="PIR90833.1"/>
    </source>
</evidence>
<keyword evidence="9 10" id="KW-0961">Cell wall biogenesis/degradation</keyword>
<evidence type="ECO:0000256" key="9">
    <source>
        <dbReference type="ARBA" id="ARBA00023316"/>
    </source>
</evidence>
<evidence type="ECO:0000256" key="10">
    <source>
        <dbReference type="HAMAP-Rule" id="MF_00033"/>
    </source>
</evidence>
<dbReference type="GO" id="GO:0005975">
    <property type="term" value="P:carbohydrate metabolic process"/>
    <property type="evidence" value="ECO:0007669"/>
    <property type="project" value="InterPro"/>
</dbReference>
<dbReference type="InterPro" id="IPR007235">
    <property type="entry name" value="Glyco_trans_28_C"/>
</dbReference>
<dbReference type="GO" id="GO:0051301">
    <property type="term" value="P:cell division"/>
    <property type="evidence" value="ECO:0007669"/>
    <property type="project" value="UniProtKB-KW"/>
</dbReference>
<evidence type="ECO:0000256" key="8">
    <source>
        <dbReference type="ARBA" id="ARBA00023306"/>
    </source>
</evidence>
<dbReference type="Pfam" id="PF03033">
    <property type="entry name" value="Glyco_transf_28"/>
    <property type="match status" value="1"/>
</dbReference>
<dbReference type="SUPFAM" id="SSF53756">
    <property type="entry name" value="UDP-Glycosyltransferase/glycogen phosphorylase"/>
    <property type="match status" value="1"/>
</dbReference>
<dbReference type="GO" id="GO:0051991">
    <property type="term" value="F:UDP-N-acetyl-D-glucosamine:N-acetylmuramoyl-L-alanyl-D-glutamyl-meso-2,6-diaminopimelyl-D-alanyl-D-alanine-diphosphoundecaprenol 4-beta-N-acetylglucosaminlytransferase activity"/>
    <property type="evidence" value="ECO:0007669"/>
    <property type="project" value="RHEA"/>
</dbReference>
<dbReference type="Gene3D" id="3.40.50.2000">
    <property type="entry name" value="Glycogen Phosphorylase B"/>
    <property type="match status" value="2"/>
</dbReference>
<dbReference type="PANTHER" id="PTHR21015:SF27">
    <property type="entry name" value="UDP-N-ACETYLGLUCOSAMINE--N-ACETYLMURAMYL-(PENTAPEPTIDE) PYROPHOSPHORYL-UNDECAPRENOL N-ACETYLGLUCOSAMINE TRANSFERASE"/>
    <property type="match status" value="1"/>
</dbReference>
<dbReference type="GO" id="GO:0071555">
    <property type="term" value="P:cell wall organization"/>
    <property type="evidence" value="ECO:0007669"/>
    <property type="project" value="UniProtKB-KW"/>
</dbReference>
<evidence type="ECO:0000256" key="1">
    <source>
        <dbReference type="ARBA" id="ARBA00022475"/>
    </source>
</evidence>
<sequence length="379" mass="42102">MKIIFTGGGTAGHIFPILAIIRELRGNYSDSDLELYYFGPKDMQTEILLSVEKVKIKRIASGKLRRYVSIHNFYDFFKVPCGIIKATFLFFFLAPDVVFSKGGYGSFPTVFAARLLRVPIFIHESDAVAGLATKIESKWAMEVFTSFAKTANLSAKEKVVCVGNPVRDRVLGGNKEEALKFFEISSPKPVLFILGGSQGATSINNLILEILPELLRDFEVIHQTGENNFKQIIKESAVLVADEKARKNYHPFGFMNESQLRNGFAAASLVISRAGAGSIFEIAANKKPAILIPLPGSAQNHQAQNSYAFQASGGGEVIEEDNLKPHFFLEKIRYLFSHPNILQTMAQGSDDFSRPKAARLIANYLLEYLYRSFVPIEGK</sequence>
<accession>A0A2H0UVK1</accession>
<evidence type="ECO:0000313" key="14">
    <source>
        <dbReference type="Proteomes" id="UP000228906"/>
    </source>
</evidence>
<keyword evidence="4 10" id="KW-0808">Transferase</keyword>
<dbReference type="Pfam" id="PF04101">
    <property type="entry name" value="Glyco_tran_28_C"/>
    <property type="match status" value="1"/>
</dbReference>
<dbReference type="PANTHER" id="PTHR21015">
    <property type="entry name" value="UDP-N-ACETYLGLUCOSAMINE--N-ACETYLMURAMYL-(PENTAPEPTIDE) PYROPHOSPHORYL-UNDECAPRENOL N-ACETYLGLUCOSAMINE TRANSFERASE 1"/>
    <property type="match status" value="1"/>
</dbReference>
<comment type="catalytic activity">
    <reaction evidence="10">
        <text>di-trans,octa-cis-undecaprenyl diphospho-N-acetyl-alpha-D-muramoyl-L-alanyl-D-glutamyl-meso-2,6-diaminopimeloyl-D-alanyl-D-alanine + UDP-N-acetyl-alpha-D-glucosamine = di-trans,octa-cis-undecaprenyl diphospho-[N-acetyl-alpha-D-glucosaminyl-(1-&gt;4)]-N-acetyl-alpha-D-muramoyl-L-alanyl-D-glutamyl-meso-2,6-diaminopimeloyl-D-alanyl-D-alanine + UDP + H(+)</text>
        <dbReference type="Rhea" id="RHEA:31227"/>
        <dbReference type="ChEBI" id="CHEBI:15378"/>
        <dbReference type="ChEBI" id="CHEBI:57705"/>
        <dbReference type="ChEBI" id="CHEBI:58223"/>
        <dbReference type="ChEBI" id="CHEBI:61387"/>
        <dbReference type="ChEBI" id="CHEBI:61388"/>
        <dbReference type="EC" id="2.4.1.227"/>
    </reaction>
</comment>
<comment type="function">
    <text evidence="10">Cell wall formation. Catalyzes the transfer of a GlcNAc subunit on undecaprenyl-pyrophosphoryl-MurNAc-pentapeptide (lipid intermediate I) to form undecaprenyl-pyrophosphoryl-MurNAc-(pentapeptide)GlcNAc (lipid intermediate II).</text>
</comment>
<keyword evidence="2 10" id="KW-0132">Cell division</keyword>
<feature type="binding site" evidence="10">
    <location>
        <position position="167"/>
    </location>
    <ligand>
        <name>UDP-N-acetyl-alpha-D-glucosamine</name>
        <dbReference type="ChEBI" id="CHEBI:57705"/>
    </ligand>
</feature>
<dbReference type="InterPro" id="IPR006009">
    <property type="entry name" value="GlcNAc_MurG"/>
</dbReference>
<evidence type="ECO:0000256" key="2">
    <source>
        <dbReference type="ARBA" id="ARBA00022618"/>
    </source>
</evidence>
<dbReference type="GO" id="GO:0050511">
    <property type="term" value="F:undecaprenyldiphospho-muramoylpentapeptide beta-N-acetylglucosaminyltransferase activity"/>
    <property type="evidence" value="ECO:0007669"/>
    <property type="project" value="UniProtKB-UniRule"/>
</dbReference>
<comment type="similarity">
    <text evidence="10">Belongs to the glycosyltransferase 28 family. MurG subfamily.</text>
</comment>
<proteinExistence type="inferred from homology"/>
<feature type="binding site" evidence="10">
    <location>
        <position position="197"/>
    </location>
    <ligand>
        <name>UDP-N-acetyl-alpha-D-glucosamine</name>
        <dbReference type="ChEBI" id="CHEBI:57705"/>
    </ligand>
</feature>